<dbReference type="Proteomes" id="UP001432190">
    <property type="component" value="Chromosome"/>
</dbReference>
<sequence length="363" mass="39018">MAKKMLGKVVAGAALGGASLLVFAPGVAFADGHHDGKDRDGKVLAKPHVVKAGEEVKLLEICSEPQKHAYVWSKVTGKVDLKPVKDGEDRGDWRDEDSYGRDDKDEHGKDDKGRDHEGKDEHGKDDKGKDEHGKDEHGKDDKGRDHEDKGDNGETAKPQPPADEAQPDGQGGGAAADAADEGKDEDKGKDWNGYEHGQDAEGRGDHGDKKDHEEYGSEERGSWEDKGREHGSEEYGSDGYGSDEYGSEEKGSWEDKGRDGGWNGEDSRDHGKGEDKWEHKRDFVYYGEAKVDKWAKPGRYELKGSCGEGELVVTPRGGVDGGDGGVATGADMNLAAGGASLLGAAALGGIVLLRRRRTDEFVA</sequence>
<proteinExistence type="predicted"/>
<reference evidence="4" key="1">
    <citation type="submission" date="2022-10" db="EMBL/GenBank/DDBJ databases">
        <title>The complete genomes of actinobacterial strains from the NBC collection.</title>
        <authorList>
            <person name="Joergensen T.S."/>
            <person name="Alvarez Arevalo M."/>
            <person name="Sterndorff E.B."/>
            <person name="Faurdal D."/>
            <person name="Vuksanovic O."/>
            <person name="Mourched A.-S."/>
            <person name="Charusanti P."/>
            <person name="Shaw S."/>
            <person name="Blin K."/>
            <person name="Weber T."/>
        </authorList>
    </citation>
    <scope>NUCLEOTIDE SEQUENCE</scope>
    <source>
        <strain evidence="4">NBC_00256</strain>
    </source>
</reference>
<feature type="compositionally biased region" description="Basic and acidic residues" evidence="1">
    <location>
        <begin position="247"/>
        <end position="277"/>
    </location>
</feature>
<evidence type="ECO:0000256" key="3">
    <source>
        <dbReference type="SAM" id="SignalP"/>
    </source>
</evidence>
<dbReference type="RefSeq" id="WP_328851764.1">
    <property type="nucleotide sequence ID" value="NZ_CP108084.1"/>
</dbReference>
<keyword evidence="2" id="KW-0472">Membrane</keyword>
<feature type="compositionally biased region" description="Basic and acidic residues" evidence="1">
    <location>
        <begin position="81"/>
        <end position="154"/>
    </location>
</feature>
<keyword evidence="5" id="KW-1185">Reference proteome</keyword>
<protein>
    <recommendedName>
        <fullName evidence="6">LPXTG cell wall anchor domain-containing protein</fullName>
    </recommendedName>
</protein>
<feature type="chain" id="PRO_5045820513" description="LPXTG cell wall anchor domain-containing protein" evidence="3">
    <location>
        <begin position="31"/>
        <end position="363"/>
    </location>
</feature>
<keyword evidence="2" id="KW-0812">Transmembrane</keyword>
<keyword evidence="3" id="KW-0732">Signal</keyword>
<feature type="compositionally biased region" description="Basic and acidic residues" evidence="1">
    <location>
        <begin position="180"/>
        <end position="233"/>
    </location>
</feature>
<name>A0ABZ1S5W5_9ACTN</name>
<evidence type="ECO:0000256" key="1">
    <source>
        <dbReference type="SAM" id="MobiDB-lite"/>
    </source>
</evidence>
<feature type="signal peptide" evidence="3">
    <location>
        <begin position="1"/>
        <end position="30"/>
    </location>
</feature>
<organism evidence="4 5">
    <name type="scientific">Micromonospora globbae</name>
    <dbReference type="NCBI Taxonomy" id="1894969"/>
    <lineage>
        <taxon>Bacteria</taxon>
        <taxon>Bacillati</taxon>
        <taxon>Actinomycetota</taxon>
        <taxon>Actinomycetes</taxon>
        <taxon>Micromonosporales</taxon>
        <taxon>Micromonosporaceae</taxon>
        <taxon>Micromonospora</taxon>
    </lineage>
</organism>
<evidence type="ECO:0008006" key="6">
    <source>
        <dbReference type="Google" id="ProtNLM"/>
    </source>
</evidence>
<gene>
    <name evidence="4" type="ORF">OG994_30805</name>
</gene>
<evidence type="ECO:0000313" key="4">
    <source>
        <dbReference type="EMBL" id="WUP49856.1"/>
    </source>
</evidence>
<feature type="transmembrane region" description="Helical" evidence="2">
    <location>
        <begin position="334"/>
        <end position="353"/>
    </location>
</feature>
<feature type="region of interest" description="Disordered" evidence="1">
    <location>
        <begin position="81"/>
        <end position="277"/>
    </location>
</feature>
<evidence type="ECO:0000313" key="5">
    <source>
        <dbReference type="Proteomes" id="UP001432190"/>
    </source>
</evidence>
<accession>A0ABZ1S5W5</accession>
<dbReference type="EMBL" id="CP108084">
    <property type="protein sequence ID" value="WUP49856.1"/>
    <property type="molecule type" value="Genomic_DNA"/>
</dbReference>
<evidence type="ECO:0000256" key="2">
    <source>
        <dbReference type="SAM" id="Phobius"/>
    </source>
</evidence>
<keyword evidence="2" id="KW-1133">Transmembrane helix</keyword>